<dbReference type="EMBL" id="KV425917">
    <property type="protein sequence ID" value="KZV98574.1"/>
    <property type="molecule type" value="Genomic_DNA"/>
</dbReference>
<keyword evidence="3" id="KW-1185">Reference proteome</keyword>
<evidence type="ECO:0000313" key="3">
    <source>
        <dbReference type="Proteomes" id="UP000077266"/>
    </source>
</evidence>
<dbReference type="OrthoDB" id="3266451at2759"/>
<dbReference type="InterPro" id="IPR036047">
    <property type="entry name" value="F-box-like_dom_sf"/>
</dbReference>
<dbReference type="AlphaFoldDB" id="A0A165M034"/>
<dbReference type="Gene3D" id="1.20.1280.50">
    <property type="match status" value="1"/>
</dbReference>
<evidence type="ECO:0000259" key="1">
    <source>
        <dbReference type="Pfam" id="PF00646"/>
    </source>
</evidence>
<name>A0A165M034_EXIGL</name>
<dbReference type="Pfam" id="PF00646">
    <property type="entry name" value="F-box"/>
    <property type="match status" value="1"/>
</dbReference>
<evidence type="ECO:0000313" key="2">
    <source>
        <dbReference type="EMBL" id="KZV98574.1"/>
    </source>
</evidence>
<dbReference type="InParanoid" id="A0A165M034"/>
<organism evidence="2 3">
    <name type="scientific">Exidia glandulosa HHB12029</name>
    <dbReference type="NCBI Taxonomy" id="1314781"/>
    <lineage>
        <taxon>Eukaryota</taxon>
        <taxon>Fungi</taxon>
        <taxon>Dikarya</taxon>
        <taxon>Basidiomycota</taxon>
        <taxon>Agaricomycotina</taxon>
        <taxon>Agaricomycetes</taxon>
        <taxon>Auriculariales</taxon>
        <taxon>Exidiaceae</taxon>
        <taxon>Exidia</taxon>
    </lineage>
</organism>
<sequence>MSSNAGLPPGFQRTLYLATRAACTDASMLLQERAGASNLLGCADADALDDSARSRLTVSSLVLETVFSAIQDYARDENSAHSPASRLPPEILCSIFARLPFAGRIWTSHVCHAWRTASLEFPVELWSVIPPTRRLDTMGPLLERTRTRNVPIELTGVTLKALRRVSSSCVMIKAHMAHTRVLVLRVEDCALNRRGQLAAALNMPAPMLRYFCLEDNDKLPPLPFERGIFGKHAPLLERLTIRKGAKQYLSSFSAFPTILTVKLEYIATGSPLDPAWSTLLGFPSITALELYTLGGGSLIPDSIRLPRTITRLKLFVTDIAELATFDMEHINTIPNVHIVCRCATLPPATIEAFLPVALRAHAMEAVLDSGRLEFRVRDSSSTLVRSFSNIEPTTLLGESLWESTYGSVANLKLYICDSLLRWLRINASPCPNIEHLTVAHKIWDELEGPGRLISDFSRVGLTVPRLQTLTLLAPSSSGSTRPIVDAQALIKFVSSLHLTAPKLALLCLRGIALSSSGKSKLDGIADIVRLEPEGIAQFPNLWKDD</sequence>
<dbReference type="Proteomes" id="UP000077266">
    <property type="component" value="Unassembled WGS sequence"/>
</dbReference>
<proteinExistence type="predicted"/>
<dbReference type="InterPro" id="IPR001810">
    <property type="entry name" value="F-box_dom"/>
</dbReference>
<gene>
    <name evidence="2" type="ORF">EXIGLDRAFT_727649</name>
</gene>
<accession>A0A165M034</accession>
<dbReference type="SUPFAM" id="SSF81383">
    <property type="entry name" value="F-box domain"/>
    <property type="match status" value="1"/>
</dbReference>
<feature type="domain" description="F-box" evidence="1">
    <location>
        <begin position="85"/>
        <end position="118"/>
    </location>
</feature>
<reference evidence="2 3" key="1">
    <citation type="journal article" date="2016" name="Mol. Biol. Evol.">
        <title>Comparative Genomics of Early-Diverging Mushroom-Forming Fungi Provides Insights into the Origins of Lignocellulose Decay Capabilities.</title>
        <authorList>
            <person name="Nagy L.G."/>
            <person name="Riley R."/>
            <person name="Tritt A."/>
            <person name="Adam C."/>
            <person name="Daum C."/>
            <person name="Floudas D."/>
            <person name="Sun H."/>
            <person name="Yadav J.S."/>
            <person name="Pangilinan J."/>
            <person name="Larsson K.H."/>
            <person name="Matsuura K."/>
            <person name="Barry K."/>
            <person name="Labutti K."/>
            <person name="Kuo R."/>
            <person name="Ohm R.A."/>
            <person name="Bhattacharya S.S."/>
            <person name="Shirouzu T."/>
            <person name="Yoshinaga Y."/>
            <person name="Martin F.M."/>
            <person name="Grigoriev I.V."/>
            <person name="Hibbett D.S."/>
        </authorList>
    </citation>
    <scope>NUCLEOTIDE SEQUENCE [LARGE SCALE GENOMIC DNA]</scope>
    <source>
        <strain evidence="2 3">HHB12029</strain>
    </source>
</reference>
<protein>
    <recommendedName>
        <fullName evidence="1">F-box domain-containing protein</fullName>
    </recommendedName>
</protein>